<keyword evidence="4" id="KW-0101">Branched-chain amino acid catabolism</keyword>
<dbReference type="GO" id="GO:0008442">
    <property type="term" value="F:3-hydroxyisobutyrate dehydrogenase activity"/>
    <property type="evidence" value="ECO:0007669"/>
    <property type="project" value="UniProtKB-EC"/>
</dbReference>
<evidence type="ECO:0000256" key="3">
    <source>
        <dbReference type="ARBA" id="ARBA00012991"/>
    </source>
</evidence>
<dbReference type="RefSeq" id="XP_018001473.1">
    <property type="nucleotide sequence ID" value="XM_018149708.1"/>
</dbReference>
<dbReference type="SUPFAM" id="SSF51735">
    <property type="entry name" value="NAD(P)-binding Rossmann-fold domains"/>
    <property type="match status" value="1"/>
</dbReference>
<sequence length="177" mass="19031">MAHTTPSHPTPSPPPPTTYGWIGIGNMGYGMAMNIARKIPATAHLLINDLRQDQVAKFLAEAVDEHGLDPAKVSAVDAPAEIVQRAEIILTSLPHDEAVKEVFENAETGIIAGLSRPTHPEEHTQGHNSTVKLVLETSTIAPTTTLPLHEAITAMGTHTLTRQSRVAFLQPQPEHSP</sequence>
<dbReference type="GO" id="GO:0005739">
    <property type="term" value="C:mitochondrion"/>
    <property type="evidence" value="ECO:0007669"/>
    <property type="project" value="TreeGrafter"/>
</dbReference>
<evidence type="ECO:0000259" key="8">
    <source>
        <dbReference type="Pfam" id="PF03446"/>
    </source>
</evidence>
<dbReference type="EMBL" id="LFJN01000009">
    <property type="protein sequence ID" value="KPI41510.1"/>
    <property type="molecule type" value="Genomic_DNA"/>
</dbReference>
<accession>A0A0N1HBP0</accession>
<dbReference type="VEuPathDB" id="FungiDB:AB675_9196"/>
<dbReference type="PANTHER" id="PTHR22981:SF7">
    <property type="entry name" value="3-HYDROXYISOBUTYRATE DEHYDROGENASE, MITOCHONDRIAL"/>
    <property type="match status" value="1"/>
</dbReference>
<dbReference type="PANTHER" id="PTHR22981">
    <property type="entry name" value="3-HYDROXYISOBUTYRATE DEHYDROGENASE-RELATED"/>
    <property type="match status" value="1"/>
</dbReference>
<dbReference type="EC" id="1.1.1.31" evidence="3"/>
<evidence type="ECO:0000256" key="2">
    <source>
        <dbReference type="ARBA" id="ARBA00006013"/>
    </source>
</evidence>
<proteinExistence type="inferred from homology"/>
<evidence type="ECO:0000256" key="7">
    <source>
        <dbReference type="ARBA" id="ARBA00049197"/>
    </source>
</evidence>
<evidence type="ECO:0000313" key="9">
    <source>
        <dbReference type="EMBL" id="KPI41510.1"/>
    </source>
</evidence>
<dbReference type="GeneID" id="28741588"/>
<reference evidence="9 10" key="1">
    <citation type="submission" date="2015-06" db="EMBL/GenBank/DDBJ databases">
        <title>Draft genome of the ant-associated black yeast Phialophora attae CBS 131958.</title>
        <authorList>
            <person name="Moreno L.F."/>
            <person name="Stielow B.J."/>
            <person name="de Hoog S."/>
            <person name="Vicente V.A."/>
            <person name="Weiss V.A."/>
            <person name="de Vries M."/>
            <person name="Cruz L.M."/>
            <person name="Souza E.M."/>
        </authorList>
    </citation>
    <scope>NUCLEOTIDE SEQUENCE [LARGE SCALE GENOMIC DNA]</scope>
    <source>
        <strain evidence="9 10">CBS 131958</strain>
    </source>
</reference>
<dbReference type="Pfam" id="PF03446">
    <property type="entry name" value="NAD_binding_2"/>
    <property type="match status" value="1"/>
</dbReference>
<dbReference type="Gene3D" id="3.40.50.720">
    <property type="entry name" value="NAD(P)-binding Rossmann-like Domain"/>
    <property type="match status" value="1"/>
</dbReference>
<evidence type="ECO:0000256" key="4">
    <source>
        <dbReference type="ARBA" id="ARBA00022456"/>
    </source>
</evidence>
<gene>
    <name evidence="9" type="ORF">AB675_9196</name>
</gene>
<feature type="domain" description="6-phosphogluconate dehydrogenase NADP-binding" evidence="8">
    <location>
        <begin position="19"/>
        <end position="160"/>
    </location>
</feature>
<organism evidence="9 10">
    <name type="scientific">Cyphellophora attinorum</name>
    <dbReference type="NCBI Taxonomy" id="1664694"/>
    <lineage>
        <taxon>Eukaryota</taxon>
        <taxon>Fungi</taxon>
        <taxon>Dikarya</taxon>
        <taxon>Ascomycota</taxon>
        <taxon>Pezizomycotina</taxon>
        <taxon>Eurotiomycetes</taxon>
        <taxon>Chaetothyriomycetidae</taxon>
        <taxon>Chaetothyriales</taxon>
        <taxon>Cyphellophoraceae</taxon>
        <taxon>Cyphellophora</taxon>
    </lineage>
</organism>
<name>A0A0N1HBP0_9EURO</name>
<evidence type="ECO:0000256" key="1">
    <source>
        <dbReference type="ARBA" id="ARBA00005109"/>
    </source>
</evidence>
<keyword evidence="10" id="KW-1185">Reference proteome</keyword>
<evidence type="ECO:0000256" key="5">
    <source>
        <dbReference type="ARBA" id="ARBA00023002"/>
    </source>
</evidence>
<dbReference type="InterPro" id="IPR006115">
    <property type="entry name" value="6PGDH_NADP-bd"/>
</dbReference>
<dbReference type="Proteomes" id="UP000038010">
    <property type="component" value="Unassembled WGS sequence"/>
</dbReference>
<evidence type="ECO:0000313" key="10">
    <source>
        <dbReference type="Proteomes" id="UP000038010"/>
    </source>
</evidence>
<dbReference type="InterPro" id="IPR036291">
    <property type="entry name" value="NAD(P)-bd_dom_sf"/>
</dbReference>
<evidence type="ECO:0000256" key="6">
    <source>
        <dbReference type="ARBA" id="ARBA00023027"/>
    </source>
</evidence>
<dbReference type="GO" id="GO:0050661">
    <property type="term" value="F:NADP binding"/>
    <property type="evidence" value="ECO:0007669"/>
    <property type="project" value="InterPro"/>
</dbReference>
<dbReference type="AlphaFoldDB" id="A0A0N1HBP0"/>
<dbReference type="STRING" id="1664694.A0A0N1HBP0"/>
<dbReference type="OrthoDB" id="21615at2759"/>
<comment type="catalytic activity">
    <reaction evidence="7">
        <text>3-hydroxy-2-methylpropanoate + NAD(+) = 2-methyl-3-oxopropanoate + NADH + H(+)</text>
        <dbReference type="Rhea" id="RHEA:17681"/>
        <dbReference type="ChEBI" id="CHEBI:11805"/>
        <dbReference type="ChEBI" id="CHEBI:15378"/>
        <dbReference type="ChEBI" id="CHEBI:57540"/>
        <dbReference type="ChEBI" id="CHEBI:57700"/>
        <dbReference type="ChEBI" id="CHEBI:57945"/>
        <dbReference type="EC" id="1.1.1.31"/>
    </reaction>
</comment>
<keyword evidence="6" id="KW-0520">NAD</keyword>
<keyword evidence="5" id="KW-0560">Oxidoreductase</keyword>
<comment type="pathway">
    <text evidence="1">Amino-acid degradation; L-valine degradation.</text>
</comment>
<protein>
    <recommendedName>
        <fullName evidence="3">3-hydroxyisobutyrate dehydrogenase</fullName>
        <ecNumber evidence="3">1.1.1.31</ecNumber>
    </recommendedName>
</protein>
<comment type="similarity">
    <text evidence="2">Belongs to the HIBADH-related family. 3-hydroxyisobutyrate dehydrogenase subfamily.</text>
</comment>
<dbReference type="GO" id="GO:0006574">
    <property type="term" value="P:L-valine catabolic process"/>
    <property type="evidence" value="ECO:0007669"/>
    <property type="project" value="TreeGrafter"/>
</dbReference>
<comment type="caution">
    <text evidence="9">The sequence shown here is derived from an EMBL/GenBank/DDBJ whole genome shotgun (WGS) entry which is preliminary data.</text>
</comment>